<accession>A0A8J2JSC0</accession>
<dbReference type="PANTHER" id="PTHR34615:SF1">
    <property type="entry name" value="PX DOMAIN-CONTAINING PROTEIN"/>
    <property type="match status" value="1"/>
</dbReference>
<evidence type="ECO:0000256" key="1">
    <source>
        <dbReference type="ARBA" id="ARBA00001968"/>
    </source>
</evidence>
<dbReference type="GO" id="GO:0046872">
    <property type="term" value="F:metal ion binding"/>
    <property type="evidence" value="ECO:0007669"/>
    <property type="project" value="UniProtKB-KW"/>
</dbReference>
<dbReference type="AlphaFoldDB" id="A0A8J2JSC0"/>
<proteinExistence type="predicted"/>
<dbReference type="InterPro" id="IPR027806">
    <property type="entry name" value="HARBI1_dom"/>
</dbReference>
<dbReference type="Pfam" id="PF13359">
    <property type="entry name" value="DDE_Tnp_4"/>
    <property type="match status" value="1"/>
</dbReference>
<name>A0A8J2JSC0_9HEXA</name>
<dbReference type="PANTHER" id="PTHR34615">
    <property type="entry name" value="PX DOMAIN-CONTAINING PROTEIN"/>
    <property type="match status" value="1"/>
</dbReference>
<sequence>MALHFPEEIVTKHRIKFSAMEGLCILLRRLCYPNRLSDLVKVFNRDISSISRIYLFMLNNIYSRYGHLLRTLKQFWLSPKDLENFCQVCYESGSVLPNICGFIDGTARPICRPTLNQKEQYSGYKKEHCLKYQSVVFPNGLIGRLDGPFNGRRHDAAILHLSGLIKELKEVFVNPDGTWYRLYGDPGYTNSKFINVGYTNKIHLTRYHKIFNKCMSELRVSVEYGFGKILQLFAFNDFKKNNKLLLQPLKKQYIVSALLANCHTCLRGSQVSMYFKVDPPCIYEYLNRR</sequence>
<keyword evidence="5" id="KW-1185">Reference proteome</keyword>
<gene>
    <name evidence="4" type="ORF">AFUS01_LOCUS15312</name>
</gene>
<protein>
    <recommendedName>
        <fullName evidence="3">DDE Tnp4 domain-containing protein</fullName>
    </recommendedName>
</protein>
<keyword evidence="2" id="KW-0479">Metal-binding</keyword>
<organism evidence="4 5">
    <name type="scientific">Allacma fusca</name>
    <dbReference type="NCBI Taxonomy" id="39272"/>
    <lineage>
        <taxon>Eukaryota</taxon>
        <taxon>Metazoa</taxon>
        <taxon>Ecdysozoa</taxon>
        <taxon>Arthropoda</taxon>
        <taxon>Hexapoda</taxon>
        <taxon>Collembola</taxon>
        <taxon>Symphypleona</taxon>
        <taxon>Sminthuridae</taxon>
        <taxon>Allacma</taxon>
    </lineage>
</organism>
<dbReference type="EMBL" id="CAJVCH010134999">
    <property type="protein sequence ID" value="CAG7726398.1"/>
    <property type="molecule type" value="Genomic_DNA"/>
</dbReference>
<feature type="domain" description="DDE Tnp4" evidence="3">
    <location>
        <begin position="103"/>
        <end position="235"/>
    </location>
</feature>
<comment type="cofactor">
    <cofactor evidence="1">
        <name>a divalent metal cation</name>
        <dbReference type="ChEBI" id="CHEBI:60240"/>
    </cofactor>
</comment>
<evidence type="ECO:0000313" key="5">
    <source>
        <dbReference type="Proteomes" id="UP000708208"/>
    </source>
</evidence>
<dbReference type="OrthoDB" id="5978526at2759"/>
<evidence type="ECO:0000259" key="3">
    <source>
        <dbReference type="Pfam" id="PF13359"/>
    </source>
</evidence>
<reference evidence="4" key="1">
    <citation type="submission" date="2021-06" db="EMBL/GenBank/DDBJ databases">
        <authorList>
            <person name="Hodson N. C."/>
            <person name="Mongue J. A."/>
            <person name="Jaron S. K."/>
        </authorList>
    </citation>
    <scope>NUCLEOTIDE SEQUENCE</scope>
</reference>
<comment type="caution">
    <text evidence="4">The sequence shown here is derived from an EMBL/GenBank/DDBJ whole genome shotgun (WGS) entry which is preliminary data.</text>
</comment>
<evidence type="ECO:0000256" key="2">
    <source>
        <dbReference type="ARBA" id="ARBA00022723"/>
    </source>
</evidence>
<evidence type="ECO:0000313" key="4">
    <source>
        <dbReference type="EMBL" id="CAG7726398.1"/>
    </source>
</evidence>
<dbReference type="Proteomes" id="UP000708208">
    <property type="component" value="Unassembled WGS sequence"/>
</dbReference>